<evidence type="ECO:0000256" key="2">
    <source>
        <dbReference type="ARBA" id="ARBA00022450"/>
    </source>
</evidence>
<reference evidence="8" key="2">
    <citation type="submission" date="2023-07" db="EMBL/GenBank/DDBJ databases">
        <authorList>
            <person name="Bai X.-H."/>
            <person name="Wang H.-H."/>
            <person name="Wang J."/>
            <person name="Ma M.-Y."/>
            <person name="Hu H.-H."/>
            <person name="Song Z.-L."/>
            <person name="Ma H.-G."/>
            <person name="Fan Y."/>
            <person name="Du C.-Y."/>
            <person name="Xu J.-C."/>
        </authorList>
    </citation>
    <scope>NUCLEOTIDE SEQUENCE</scope>
    <source>
        <strain evidence="8">CZ1</strain>
    </source>
</reference>
<dbReference type="SUPFAM" id="SSF52777">
    <property type="entry name" value="CoA-dependent acyltransferases"/>
    <property type="match status" value="2"/>
</dbReference>
<evidence type="ECO:0000259" key="7">
    <source>
        <dbReference type="PROSITE" id="PS50075"/>
    </source>
</evidence>
<dbReference type="FunFam" id="3.30.559.10:FF:000012">
    <property type="entry name" value="Non-ribosomal peptide synthetase"/>
    <property type="match status" value="1"/>
</dbReference>
<evidence type="ECO:0000256" key="1">
    <source>
        <dbReference type="ARBA" id="ARBA00001957"/>
    </source>
</evidence>
<dbReference type="InterPro" id="IPR006162">
    <property type="entry name" value="Ppantetheine_attach_site"/>
</dbReference>
<dbReference type="InterPro" id="IPR020806">
    <property type="entry name" value="PKS_PP-bd"/>
</dbReference>
<dbReference type="Pfam" id="PF07719">
    <property type="entry name" value="TPR_2"/>
    <property type="match status" value="1"/>
</dbReference>
<dbReference type="SMART" id="SM00823">
    <property type="entry name" value="PKS_PP"/>
    <property type="match status" value="1"/>
</dbReference>
<accession>A0AA97ARY3</accession>
<dbReference type="RefSeq" id="WP_316427869.1">
    <property type="nucleotide sequence ID" value="NZ_CP130144.1"/>
</dbReference>
<keyword evidence="3" id="KW-0597">Phosphoprotein</keyword>
<dbReference type="PROSITE" id="PS50005">
    <property type="entry name" value="TPR"/>
    <property type="match status" value="1"/>
</dbReference>
<sequence length="964" mass="108247">MKESSTSHSLEPAQVSSFWQTIQANVRQHRTVPITAASRDQPIPLSFAQMRLWQLYQIDPHNYANHVPAIVRLQGELNRVALEQSLRELTLRHEILRTKFPTIAGQPVQVIGSEEEFQLDEIDLRHLAEPERAIAVDQWIRKVQEEPFDLAIGPLWRVKLLHLADDEFLLIRCMHHLIYDGWSGSIFKRELKLLYAAFSTGQASPLPPLPIQYADYAVWQRHTLTEQALSPLRQYWRHQLSAPIAPLELPSDRARSSITTRVSAKQQLMLSPELTQALKFLSQQEGVSLFVTLLSAFKTLLFGYHQQTDLLVCAPFANRQQLNLKKLIGYFNSVLPMRTDLSGNPTWRTMLQRVSQVTLEAQAHSDLPLQAIAQFPSMARIPLSRVLFALQNVPPQPFELIGLVSAPIVHEQPAADFDLSVSFQEQNGRLVGTFTYNSALFKDTTIATMLSNFQKLLEQGVEDLDQCLIDLTSEIRTERERSTLSSLNTVPIWLLSDLEKWLFGSQNVIQERIAQLWSKVLGLPHSEAGQVPLNIFANFFELGGHSLAAAQLIQNLEEEFQVQLSLQQLLENPTILELAECVSSQEHSSQQGSPFLVPMQTNGSLTPLFFIPPGDGSERALAINAHRLRLLGKDQPVYGLCTQKTNGEGWLQTGFHASVEAIAGDYVKAIRAVQPQGPYLIMGDCIASQIALEVAQQLIAQNQTVARLIILDFNLSWGKTRPTHTPTPTEISAAIAATQPLAHQEWGEFYEMVQAHYRAILATYQPQPYAGTITLIATETTTSEDPTLGWAAVAQGGIEVCIVPGDHNSYMSQFLHTTIAQIRACLLEIHTAIAANQPLTLSATPTFRALESVQVPKLDQAAAQTAWSNCPSEERLEKLYQRALEMQPERVDLHLKRGYLAKQQGNWDLAIACAEQVLALDPNHSEAYQLLNNARSLREGQDMPWFKTLKLRCKKVLHRIWSVH</sequence>
<dbReference type="SUPFAM" id="SSF47336">
    <property type="entry name" value="ACP-like"/>
    <property type="match status" value="1"/>
</dbReference>
<dbReference type="Gene3D" id="3.40.50.1820">
    <property type="entry name" value="alpha/beta hydrolase"/>
    <property type="match status" value="1"/>
</dbReference>
<dbReference type="Pfam" id="PF00975">
    <property type="entry name" value="Thioesterase"/>
    <property type="match status" value="1"/>
</dbReference>
<dbReference type="Gene3D" id="3.30.559.10">
    <property type="entry name" value="Chloramphenicol acetyltransferase-like domain"/>
    <property type="match status" value="1"/>
</dbReference>
<dbReference type="GO" id="GO:0031177">
    <property type="term" value="F:phosphopantetheine binding"/>
    <property type="evidence" value="ECO:0007669"/>
    <property type="project" value="InterPro"/>
</dbReference>
<dbReference type="InterPro" id="IPR013105">
    <property type="entry name" value="TPR_2"/>
</dbReference>
<dbReference type="GO" id="GO:0043041">
    <property type="term" value="P:amino acid activation for nonribosomal peptide biosynthetic process"/>
    <property type="evidence" value="ECO:0007669"/>
    <property type="project" value="TreeGrafter"/>
</dbReference>
<evidence type="ECO:0000256" key="5">
    <source>
        <dbReference type="ARBA" id="ARBA00022803"/>
    </source>
</evidence>
<reference evidence="8" key="1">
    <citation type="journal article" date="2023" name="Plants (Basel)">
        <title>Genomic Analysis of Leptolyngbya boryana CZ1 Reveals Efficient Carbon Fixation Modules.</title>
        <authorList>
            <person name="Bai X."/>
            <person name="Wang H."/>
            <person name="Cheng W."/>
            <person name="Wang J."/>
            <person name="Ma M."/>
            <person name="Hu H."/>
            <person name="Song Z."/>
            <person name="Ma H."/>
            <person name="Fan Y."/>
            <person name="Du C."/>
            <person name="Xu J."/>
        </authorList>
    </citation>
    <scope>NUCLEOTIDE SEQUENCE</scope>
    <source>
        <strain evidence="8">CZ1</strain>
    </source>
</reference>
<dbReference type="InterPro" id="IPR001031">
    <property type="entry name" value="Thioesterase"/>
</dbReference>
<protein>
    <submittedName>
        <fullName evidence="8">Condensation domain-containing protein</fullName>
    </submittedName>
</protein>
<dbReference type="Pfam" id="PF00550">
    <property type="entry name" value="PP-binding"/>
    <property type="match status" value="1"/>
</dbReference>
<dbReference type="EMBL" id="CP130144">
    <property type="protein sequence ID" value="WNZ46989.1"/>
    <property type="molecule type" value="Genomic_DNA"/>
</dbReference>
<dbReference type="SUPFAM" id="SSF48452">
    <property type="entry name" value="TPR-like"/>
    <property type="match status" value="1"/>
</dbReference>
<evidence type="ECO:0000256" key="4">
    <source>
        <dbReference type="ARBA" id="ARBA00022737"/>
    </source>
</evidence>
<dbReference type="Gene3D" id="3.30.559.30">
    <property type="entry name" value="Nonribosomal peptide synthetase, condensation domain"/>
    <property type="match status" value="1"/>
</dbReference>
<name>A0AA97ARY3_LEPBY</name>
<dbReference type="AlphaFoldDB" id="A0AA97ARY3"/>
<dbReference type="InterPro" id="IPR011990">
    <property type="entry name" value="TPR-like_helical_dom_sf"/>
</dbReference>
<keyword evidence="2" id="KW-0596">Phosphopantetheine</keyword>
<gene>
    <name evidence="8" type="ORF">Q2T42_03940</name>
</gene>
<dbReference type="InterPro" id="IPR009081">
    <property type="entry name" value="PP-bd_ACP"/>
</dbReference>
<dbReference type="SMART" id="SM00028">
    <property type="entry name" value="TPR"/>
    <property type="match status" value="1"/>
</dbReference>
<comment type="cofactor">
    <cofactor evidence="1">
        <name>pantetheine 4'-phosphate</name>
        <dbReference type="ChEBI" id="CHEBI:47942"/>
    </cofactor>
</comment>
<dbReference type="PROSITE" id="PS50075">
    <property type="entry name" value="CARRIER"/>
    <property type="match status" value="1"/>
</dbReference>
<dbReference type="InterPro" id="IPR036736">
    <property type="entry name" value="ACP-like_sf"/>
</dbReference>
<dbReference type="GO" id="GO:0005829">
    <property type="term" value="C:cytosol"/>
    <property type="evidence" value="ECO:0007669"/>
    <property type="project" value="TreeGrafter"/>
</dbReference>
<keyword evidence="4" id="KW-0677">Repeat</keyword>
<evidence type="ECO:0000313" key="8">
    <source>
        <dbReference type="EMBL" id="WNZ46989.1"/>
    </source>
</evidence>
<evidence type="ECO:0000256" key="6">
    <source>
        <dbReference type="PROSITE-ProRule" id="PRU00339"/>
    </source>
</evidence>
<dbReference type="Gene3D" id="1.10.1200.10">
    <property type="entry name" value="ACP-like"/>
    <property type="match status" value="1"/>
</dbReference>
<dbReference type="CDD" id="cd19531">
    <property type="entry name" value="LCL_NRPS-like"/>
    <property type="match status" value="1"/>
</dbReference>
<dbReference type="PANTHER" id="PTHR45527:SF1">
    <property type="entry name" value="FATTY ACID SYNTHASE"/>
    <property type="match status" value="1"/>
</dbReference>
<dbReference type="InterPro" id="IPR029058">
    <property type="entry name" value="AB_hydrolase_fold"/>
</dbReference>
<dbReference type="GO" id="GO:0008610">
    <property type="term" value="P:lipid biosynthetic process"/>
    <property type="evidence" value="ECO:0007669"/>
    <property type="project" value="UniProtKB-ARBA"/>
</dbReference>
<evidence type="ECO:0000256" key="3">
    <source>
        <dbReference type="ARBA" id="ARBA00022553"/>
    </source>
</evidence>
<dbReference type="InterPro" id="IPR019734">
    <property type="entry name" value="TPR_rpt"/>
</dbReference>
<dbReference type="InterPro" id="IPR001242">
    <property type="entry name" value="Condensation_dom"/>
</dbReference>
<dbReference type="GO" id="GO:0044550">
    <property type="term" value="P:secondary metabolite biosynthetic process"/>
    <property type="evidence" value="ECO:0007669"/>
    <property type="project" value="TreeGrafter"/>
</dbReference>
<dbReference type="InterPro" id="IPR023213">
    <property type="entry name" value="CAT-like_dom_sf"/>
</dbReference>
<dbReference type="PANTHER" id="PTHR45527">
    <property type="entry name" value="NONRIBOSOMAL PEPTIDE SYNTHETASE"/>
    <property type="match status" value="1"/>
</dbReference>
<dbReference type="Gene3D" id="1.25.40.10">
    <property type="entry name" value="Tetratricopeptide repeat domain"/>
    <property type="match status" value="1"/>
</dbReference>
<keyword evidence="5 6" id="KW-0802">TPR repeat</keyword>
<feature type="repeat" description="TPR" evidence="6">
    <location>
        <begin position="891"/>
        <end position="924"/>
    </location>
</feature>
<dbReference type="Pfam" id="PF00668">
    <property type="entry name" value="Condensation"/>
    <property type="match status" value="1"/>
</dbReference>
<organism evidence="8">
    <name type="scientific">Leptolyngbya boryana CZ1</name>
    <dbReference type="NCBI Taxonomy" id="3060204"/>
    <lineage>
        <taxon>Bacteria</taxon>
        <taxon>Bacillati</taxon>
        <taxon>Cyanobacteriota</taxon>
        <taxon>Cyanophyceae</taxon>
        <taxon>Leptolyngbyales</taxon>
        <taxon>Leptolyngbyaceae</taxon>
        <taxon>Leptolyngbya group</taxon>
        <taxon>Leptolyngbya</taxon>
    </lineage>
</organism>
<dbReference type="PROSITE" id="PS00012">
    <property type="entry name" value="PHOSPHOPANTETHEINE"/>
    <property type="match status" value="1"/>
</dbReference>
<feature type="domain" description="Carrier" evidence="7">
    <location>
        <begin position="507"/>
        <end position="586"/>
    </location>
</feature>
<dbReference type="SUPFAM" id="SSF53474">
    <property type="entry name" value="alpha/beta-Hydrolases"/>
    <property type="match status" value="1"/>
</dbReference>
<dbReference type="GO" id="GO:0003824">
    <property type="term" value="F:catalytic activity"/>
    <property type="evidence" value="ECO:0007669"/>
    <property type="project" value="InterPro"/>
</dbReference>
<proteinExistence type="predicted"/>